<dbReference type="SUPFAM" id="SSF48371">
    <property type="entry name" value="ARM repeat"/>
    <property type="match status" value="1"/>
</dbReference>
<comment type="catalytic activity">
    <reaction evidence="1">
        <text>S-ubiquitinyl-[E2 ubiquitin-conjugating enzyme]-L-cysteine + [acceptor protein]-L-lysine = [E2 ubiquitin-conjugating enzyme]-L-cysteine + N(6)-ubiquitinyl-[acceptor protein]-L-lysine.</text>
        <dbReference type="EC" id="2.3.2.27"/>
    </reaction>
</comment>
<evidence type="ECO:0000256" key="3">
    <source>
        <dbReference type="ARBA" id="ARBA00012483"/>
    </source>
</evidence>
<dbReference type="GO" id="GO:0061630">
    <property type="term" value="F:ubiquitin protein ligase activity"/>
    <property type="evidence" value="ECO:0007669"/>
    <property type="project" value="UniProtKB-EC"/>
</dbReference>
<evidence type="ECO:0000256" key="2">
    <source>
        <dbReference type="ARBA" id="ARBA00004906"/>
    </source>
</evidence>
<evidence type="ECO:0000313" key="10">
    <source>
        <dbReference type="Proteomes" id="UP001161247"/>
    </source>
</evidence>
<dbReference type="SUPFAM" id="SSF57850">
    <property type="entry name" value="RING/U-box"/>
    <property type="match status" value="1"/>
</dbReference>
<evidence type="ECO:0000256" key="4">
    <source>
        <dbReference type="ARBA" id="ARBA00022679"/>
    </source>
</evidence>
<evidence type="ECO:0000313" key="9">
    <source>
        <dbReference type="EMBL" id="CAI9090950.1"/>
    </source>
</evidence>
<keyword evidence="5" id="KW-0677">Repeat</keyword>
<dbReference type="AlphaFoldDB" id="A0AAV1C675"/>
<dbReference type="SMART" id="SM00504">
    <property type="entry name" value="Ubox"/>
    <property type="match status" value="1"/>
</dbReference>
<feature type="domain" description="U-box" evidence="8">
    <location>
        <begin position="72"/>
        <end position="146"/>
    </location>
</feature>
<name>A0AAV1C675_OLDCO</name>
<dbReference type="PROSITE" id="PS51698">
    <property type="entry name" value="U_BOX"/>
    <property type="match status" value="1"/>
</dbReference>
<dbReference type="Proteomes" id="UP001161247">
    <property type="component" value="Chromosome 1"/>
</dbReference>
<dbReference type="GO" id="GO:0016567">
    <property type="term" value="P:protein ubiquitination"/>
    <property type="evidence" value="ECO:0007669"/>
    <property type="project" value="InterPro"/>
</dbReference>
<dbReference type="CDD" id="cd16664">
    <property type="entry name" value="RING-Ubox_PUB"/>
    <property type="match status" value="1"/>
</dbReference>
<dbReference type="PANTHER" id="PTHR23315:SF265">
    <property type="entry name" value="U-BOX DOMAIN-CONTAINING PROTEIN 46-RELATED"/>
    <property type="match status" value="1"/>
</dbReference>
<dbReference type="EC" id="2.3.2.27" evidence="3"/>
<dbReference type="InterPro" id="IPR011989">
    <property type="entry name" value="ARM-like"/>
</dbReference>
<dbReference type="PANTHER" id="PTHR23315">
    <property type="entry name" value="U BOX DOMAIN-CONTAINING"/>
    <property type="match status" value="1"/>
</dbReference>
<dbReference type="InterPro" id="IPR058678">
    <property type="entry name" value="ARM_PUB"/>
</dbReference>
<keyword evidence="6" id="KW-0833">Ubl conjugation pathway</keyword>
<gene>
    <name evidence="9" type="ORF">OLC1_LOCUS2992</name>
</gene>
<dbReference type="SMART" id="SM00185">
    <property type="entry name" value="ARM"/>
    <property type="match status" value="4"/>
</dbReference>
<evidence type="ECO:0000259" key="8">
    <source>
        <dbReference type="PROSITE" id="PS51698"/>
    </source>
</evidence>
<dbReference type="Gene3D" id="1.25.10.10">
    <property type="entry name" value="Leucine-rich Repeat Variant"/>
    <property type="match status" value="1"/>
</dbReference>
<dbReference type="InterPro" id="IPR016024">
    <property type="entry name" value="ARM-type_fold"/>
</dbReference>
<dbReference type="InterPro" id="IPR013083">
    <property type="entry name" value="Znf_RING/FYVE/PHD"/>
</dbReference>
<evidence type="ECO:0000256" key="1">
    <source>
        <dbReference type="ARBA" id="ARBA00000900"/>
    </source>
</evidence>
<evidence type="ECO:0000256" key="7">
    <source>
        <dbReference type="PROSITE-ProRule" id="PRU00259"/>
    </source>
</evidence>
<dbReference type="PROSITE" id="PS50176">
    <property type="entry name" value="ARM_REPEAT"/>
    <property type="match status" value="1"/>
</dbReference>
<dbReference type="InterPro" id="IPR003613">
    <property type="entry name" value="Ubox_domain"/>
</dbReference>
<sequence length="460" mass="50075">MAKPTTPDKGVPETKTTASDVELKTELRKAVQSIVEGEDYALEDTDRAMQSLSSLKRFLSMRSSPESVSVDLPPPEFVCPISGKLMSDPVVIASGQTYDRPSIQEWFADGNLTCPQTEEVLSHTSLIPNLLLKGLIVRWCKENGADLPTSLLDVEGDTATANVGHAHLSSVLDRLSSLSVSDRAMAAKEIRQLTKKSPDFRALFGEVTDAIPRLVEPLSSGIAENDPDLLEDLITALLNISIHGDNKKLLAENSAVIPLMIKALRIGTVATRSNAAAALFSLASLDSNKQKIGELGALKPLIELVEEGHPQAMKDAATAIFSLCLTRENKSLAVDNGAVVILMNKIREHVLMDELLSILALLSTIQQAIDEMAELGAVPLLLEIIKESKNERNKENCVVILHTICYNHRQKLREVKREEDANRTISELAKSGTSRAKRKANGILDRLDRFFACASSSNTA</sequence>
<comment type="pathway">
    <text evidence="2">Protein modification; protein ubiquitination.</text>
</comment>
<dbReference type="InterPro" id="IPR045210">
    <property type="entry name" value="RING-Ubox_PUB"/>
</dbReference>
<evidence type="ECO:0000256" key="6">
    <source>
        <dbReference type="ARBA" id="ARBA00022786"/>
    </source>
</evidence>
<accession>A0AAV1C675</accession>
<evidence type="ECO:0000256" key="5">
    <source>
        <dbReference type="ARBA" id="ARBA00022737"/>
    </source>
</evidence>
<keyword evidence="4" id="KW-0808">Transferase</keyword>
<proteinExistence type="predicted"/>
<dbReference type="EMBL" id="OX459118">
    <property type="protein sequence ID" value="CAI9090950.1"/>
    <property type="molecule type" value="Genomic_DNA"/>
</dbReference>
<protein>
    <recommendedName>
        <fullName evidence="3">RING-type E3 ubiquitin transferase</fullName>
        <ecNumber evidence="3">2.3.2.27</ecNumber>
    </recommendedName>
</protein>
<keyword evidence="10" id="KW-1185">Reference proteome</keyword>
<dbReference type="InterPro" id="IPR000225">
    <property type="entry name" value="Armadillo"/>
</dbReference>
<reference evidence="9" key="1">
    <citation type="submission" date="2023-03" db="EMBL/GenBank/DDBJ databases">
        <authorList>
            <person name="Julca I."/>
        </authorList>
    </citation>
    <scope>NUCLEOTIDE SEQUENCE</scope>
</reference>
<dbReference type="Pfam" id="PF25598">
    <property type="entry name" value="ARM_PUB"/>
    <property type="match status" value="1"/>
</dbReference>
<dbReference type="Gene3D" id="3.30.40.10">
    <property type="entry name" value="Zinc/RING finger domain, C3HC4 (zinc finger)"/>
    <property type="match status" value="1"/>
</dbReference>
<organism evidence="9 10">
    <name type="scientific">Oldenlandia corymbosa var. corymbosa</name>
    <dbReference type="NCBI Taxonomy" id="529605"/>
    <lineage>
        <taxon>Eukaryota</taxon>
        <taxon>Viridiplantae</taxon>
        <taxon>Streptophyta</taxon>
        <taxon>Embryophyta</taxon>
        <taxon>Tracheophyta</taxon>
        <taxon>Spermatophyta</taxon>
        <taxon>Magnoliopsida</taxon>
        <taxon>eudicotyledons</taxon>
        <taxon>Gunneridae</taxon>
        <taxon>Pentapetalae</taxon>
        <taxon>asterids</taxon>
        <taxon>lamiids</taxon>
        <taxon>Gentianales</taxon>
        <taxon>Rubiaceae</taxon>
        <taxon>Rubioideae</taxon>
        <taxon>Spermacoceae</taxon>
        <taxon>Hedyotis-Oldenlandia complex</taxon>
        <taxon>Oldenlandia</taxon>
    </lineage>
</organism>
<feature type="repeat" description="ARM" evidence="7">
    <location>
        <begin position="209"/>
        <end position="255"/>
    </location>
</feature>
<dbReference type="Pfam" id="PF04564">
    <property type="entry name" value="U-box"/>
    <property type="match status" value="1"/>
</dbReference>